<gene>
    <name evidence="3" type="ORF">ILEXP_LOCUS48806</name>
</gene>
<accession>A0ABC8UF06</accession>
<keyword evidence="4" id="KW-1185">Reference proteome</keyword>
<dbReference type="Pfam" id="PF00194">
    <property type="entry name" value="Carb_anhydrase"/>
    <property type="match status" value="1"/>
</dbReference>
<dbReference type="AlphaFoldDB" id="A0ABC8UF06"/>
<feature type="domain" description="Alpha-carbonic anhydrase" evidence="2">
    <location>
        <begin position="58"/>
        <end position="140"/>
    </location>
</feature>
<organism evidence="3 4">
    <name type="scientific">Ilex paraguariensis</name>
    <name type="common">yerba mate</name>
    <dbReference type="NCBI Taxonomy" id="185542"/>
    <lineage>
        <taxon>Eukaryota</taxon>
        <taxon>Viridiplantae</taxon>
        <taxon>Streptophyta</taxon>
        <taxon>Embryophyta</taxon>
        <taxon>Tracheophyta</taxon>
        <taxon>Spermatophyta</taxon>
        <taxon>Magnoliopsida</taxon>
        <taxon>eudicotyledons</taxon>
        <taxon>Gunneridae</taxon>
        <taxon>Pentapetalae</taxon>
        <taxon>asterids</taxon>
        <taxon>campanulids</taxon>
        <taxon>Aquifoliales</taxon>
        <taxon>Aquifoliaceae</taxon>
        <taxon>Ilex</taxon>
    </lineage>
</organism>
<evidence type="ECO:0000259" key="2">
    <source>
        <dbReference type="PROSITE" id="PS51144"/>
    </source>
</evidence>
<reference evidence="3 4" key="1">
    <citation type="submission" date="2024-02" db="EMBL/GenBank/DDBJ databases">
        <authorList>
            <person name="Vignale AGUSTIN F."/>
            <person name="Sosa J E."/>
            <person name="Modenutti C."/>
        </authorList>
    </citation>
    <scope>NUCLEOTIDE SEQUENCE [LARGE SCALE GENOMIC DNA]</scope>
</reference>
<keyword evidence="1" id="KW-0732">Signal</keyword>
<evidence type="ECO:0000313" key="3">
    <source>
        <dbReference type="EMBL" id="CAK9178876.1"/>
    </source>
</evidence>
<dbReference type="Gene3D" id="3.10.200.10">
    <property type="entry name" value="Alpha carbonic anhydrase"/>
    <property type="match status" value="1"/>
</dbReference>
<proteinExistence type="predicted"/>
<dbReference type="InterPro" id="IPR036398">
    <property type="entry name" value="CA_dom_sf"/>
</dbReference>
<feature type="chain" id="PRO_5044861401" description="Alpha-carbonic anhydrase domain-containing protein" evidence="1">
    <location>
        <begin position="22"/>
        <end position="140"/>
    </location>
</feature>
<name>A0ABC8UF06_9AQUA</name>
<evidence type="ECO:0000256" key="1">
    <source>
        <dbReference type="SAM" id="SignalP"/>
    </source>
</evidence>
<feature type="signal peptide" evidence="1">
    <location>
        <begin position="1"/>
        <end position="21"/>
    </location>
</feature>
<dbReference type="Proteomes" id="UP001642360">
    <property type="component" value="Unassembled WGS sequence"/>
</dbReference>
<dbReference type="EMBL" id="CAUOFW020007347">
    <property type="protein sequence ID" value="CAK9178876.1"/>
    <property type="molecule type" value="Genomic_DNA"/>
</dbReference>
<comment type="caution">
    <text evidence="3">The sequence shown here is derived from an EMBL/GenBank/DDBJ whole genome shotgun (WGS) entry which is preliminary data.</text>
</comment>
<sequence length="140" mass="15509">MAARVAFFIVPMALLLMNIHATTTNRMLSLSLSSWTLTLCLVENRTNIGDSPGPGEAFQFSYSGATGPNKWGNLNPKFTECSHGKLQSPIDIVKKKAVLNKKLKPLTRRYYPANVTLVDNGFNVQVCSCSFLISFTLFFN</sequence>
<dbReference type="SUPFAM" id="SSF51069">
    <property type="entry name" value="Carbonic anhydrase"/>
    <property type="match status" value="1"/>
</dbReference>
<protein>
    <recommendedName>
        <fullName evidence="2">Alpha-carbonic anhydrase domain-containing protein</fullName>
    </recommendedName>
</protein>
<evidence type="ECO:0000313" key="4">
    <source>
        <dbReference type="Proteomes" id="UP001642360"/>
    </source>
</evidence>
<dbReference type="PROSITE" id="PS51144">
    <property type="entry name" value="ALPHA_CA_2"/>
    <property type="match status" value="1"/>
</dbReference>
<dbReference type="InterPro" id="IPR001148">
    <property type="entry name" value="CA_dom"/>
</dbReference>